<dbReference type="Proteomes" id="UP000183316">
    <property type="component" value="Chromosome"/>
</dbReference>
<dbReference type="AlphaFoldDB" id="A0A192CKF4"/>
<protein>
    <submittedName>
        <fullName evidence="1">Uncharacterized protein</fullName>
    </submittedName>
</protein>
<reference evidence="1 2" key="1">
    <citation type="submission" date="2016-03" db="EMBL/GenBank/DDBJ databases">
        <title>Genome Sequence and Comparative Pathogenic Determinants of Uropathogenic Escherichia coli O25b:H4, a Clinical Isolate from Saudi Arabia.</title>
        <authorList>
            <person name="Alyamani E.A.J."/>
            <person name="Khiyami M.A."/>
            <person name="Booq R.Y."/>
            <person name="Bahwerth F.S."/>
            <person name="Vaisvil B."/>
            <person name="Schmitt D.P."/>
            <person name="Kapatral V."/>
        </authorList>
    </citation>
    <scope>NUCLEOTIDE SEQUENCE [LARGE SCALE GENOMIC DNA]</scope>
    <source>
        <strain evidence="1 2">O25b:H4</strain>
    </source>
</reference>
<organism evidence="1 2">
    <name type="scientific">Escherichia coli O25b:H4</name>
    <dbReference type="NCBI Taxonomy" id="941280"/>
    <lineage>
        <taxon>Bacteria</taxon>
        <taxon>Pseudomonadati</taxon>
        <taxon>Pseudomonadota</taxon>
        <taxon>Gammaproteobacteria</taxon>
        <taxon>Enterobacterales</taxon>
        <taxon>Enterobacteriaceae</taxon>
        <taxon>Escherichia</taxon>
    </lineage>
</organism>
<name>A0A192CKF4_ECO25</name>
<dbReference type="PATRIC" id="fig|941280.3.peg.4879"/>
<gene>
    <name evidence="1" type="ORF">WLH_04920</name>
</gene>
<evidence type="ECO:0000313" key="2">
    <source>
        <dbReference type="Proteomes" id="UP000183316"/>
    </source>
</evidence>
<evidence type="ECO:0000313" key="1">
    <source>
        <dbReference type="EMBL" id="ANK06181.1"/>
    </source>
</evidence>
<sequence>MCLPWRQGSIPARVREEGKGVRIREPQYTQGCKKIERAAVQVNYRRTNLLRRGLQIRQKVGFFRPKRVVPA</sequence>
<dbReference type="EMBL" id="CP015085">
    <property type="protein sequence ID" value="ANK06181.1"/>
    <property type="molecule type" value="Genomic_DNA"/>
</dbReference>
<proteinExistence type="predicted"/>
<accession>A0A192CKF4</accession>